<proteinExistence type="predicted"/>
<dbReference type="AlphaFoldDB" id="A0A059CR73"/>
<keyword evidence="1" id="KW-0812">Transmembrane</keyword>
<reference evidence="2" key="1">
    <citation type="submission" date="2013-07" db="EMBL/GenBank/DDBJ databases">
        <title>The genome of Eucalyptus grandis.</title>
        <authorList>
            <person name="Schmutz J."/>
            <person name="Hayes R."/>
            <person name="Myburg A."/>
            <person name="Tuskan G."/>
            <person name="Grattapaglia D."/>
            <person name="Rokhsar D.S."/>
        </authorList>
    </citation>
    <scope>NUCLEOTIDE SEQUENCE</scope>
    <source>
        <tissue evidence="2">Leaf extractions</tissue>
    </source>
</reference>
<keyword evidence="1" id="KW-1133">Transmembrane helix</keyword>
<keyword evidence="1" id="KW-0472">Membrane</keyword>
<gene>
    <name evidence="2" type="ORF">EUGRSUZ_C02121</name>
</gene>
<evidence type="ECO:0000313" key="2">
    <source>
        <dbReference type="EMBL" id="KCW80724.1"/>
    </source>
</evidence>
<name>A0A059CR73_EUCGR</name>
<feature type="transmembrane region" description="Helical" evidence="1">
    <location>
        <begin position="6"/>
        <end position="24"/>
    </location>
</feature>
<evidence type="ECO:0000256" key="1">
    <source>
        <dbReference type="SAM" id="Phobius"/>
    </source>
</evidence>
<dbReference type="EMBL" id="KK198755">
    <property type="protein sequence ID" value="KCW80724.1"/>
    <property type="molecule type" value="Genomic_DNA"/>
</dbReference>
<organism evidence="2">
    <name type="scientific">Eucalyptus grandis</name>
    <name type="common">Flooded gum</name>
    <dbReference type="NCBI Taxonomy" id="71139"/>
    <lineage>
        <taxon>Eukaryota</taxon>
        <taxon>Viridiplantae</taxon>
        <taxon>Streptophyta</taxon>
        <taxon>Embryophyta</taxon>
        <taxon>Tracheophyta</taxon>
        <taxon>Spermatophyta</taxon>
        <taxon>Magnoliopsida</taxon>
        <taxon>eudicotyledons</taxon>
        <taxon>Gunneridae</taxon>
        <taxon>Pentapetalae</taxon>
        <taxon>rosids</taxon>
        <taxon>malvids</taxon>
        <taxon>Myrtales</taxon>
        <taxon>Myrtaceae</taxon>
        <taxon>Myrtoideae</taxon>
        <taxon>Eucalypteae</taxon>
        <taxon>Eucalyptus</taxon>
    </lineage>
</organism>
<protein>
    <submittedName>
        <fullName evidence="2">Uncharacterized protein</fullName>
    </submittedName>
</protein>
<accession>A0A059CR73</accession>
<dbReference type="InParanoid" id="A0A059CR73"/>
<dbReference type="Gramene" id="KCW80724">
    <property type="protein sequence ID" value="KCW80724"/>
    <property type="gene ID" value="EUGRSUZ_C02121"/>
</dbReference>
<sequence length="81" mass="9528">MPSLFLLNAHYLVVFSLSVFFYNTKTKMTAMRRQKERENCGLNENKATDLTSDQRMRSFARISLNEKVSLQYFVPIKQMPC</sequence>